<sequence length="85" mass="9078">MLLPRVVLSFWFLLLIVTVVVHQVVPDAHVVGAAAVALLTCLLMAGVSVALWHWDQRGAALGAAGLTLLQGAVLLQGFAHALNWW</sequence>
<keyword evidence="1" id="KW-1133">Transmembrane helix</keyword>
<feature type="transmembrane region" description="Helical" evidence="1">
    <location>
        <begin position="31"/>
        <end position="52"/>
    </location>
</feature>
<name>A0A246BHJ1_9DEIO</name>
<dbReference type="AlphaFoldDB" id="A0A246BHJ1"/>
<reference evidence="2 3" key="1">
    <citation type="submission" date="2017-05" db="EMBL/GenBank/DDBJ databases">
        <title>De novo genome assembly of Deniococcus indicus strain DR1.</title>
        <authorList>
            <person name="Chauhan D."/>
            <person name="Yennamalli R.M."/>
            <person name="Priyadarshini R."/>
        </authorList>
    </citation>
    <scope>NUCLEOTIDE SEQUENCE [LARGE SCALE GENOMIC DNA]</scope>
    <source>
        <strain evidence="2 3">DR1</strain>
    </source>
</reference>
<gene>
    <name evidence="2" type="ORF">CBQ26_14440</name>
</gene>
<organism evidence="2 3">
    <name type="scientific">Deinococcus indicus</name>
    <dbReference type="NCBI Taxonomy" id="223556"/>
    <lineage>
        <taxon>Bacteria</taxon>
        <taxon>Thermotogati</taxon>
        <taxon>Deinococcota</taxon>
        <taxon>Deinococci</taxon>
        <taxon>Deinococcales</taxon>
        <taxon>Deinococcaceae</taxon>
        <taxon>Deinococcus</taxon>
    </lineage>
</organism>
<evidence type="ECO:0000313" key="2">
    <source>
        <dbReference type="EMBL" id="OWL94714.1"/>
    </source>
</evidence>
<dbReference type="Proteomes" id="UP000197208">
    <property type="component" value="Unassembled WGS sequence"/>
</dbReference>
<protein>
    <submittedName>
        <fullName evidence="2">Uncharacterized protein</fullName>
    </submittedName>
</protein>
<keyword evidence="3" id="KW-1185">Reference proteome</keyword>
<accession>A0A246BHJ1</accession>
<keyword evidence="1" id="KW-0472">Membrane</keyword>
<evidence type="ECO:0000313" key="3">
    <source>
        <dbReference type="Proteomes" id="UP000197208"/>
    </source>
</evidence>
<feature type="transmembrane region" description="Helical" evidence="1">
    <location>
        <begin position="59"/>
        <end position="79"/>
    </location>
</feature>
<dbReference type="EMBL" id="NHMK01000022">
    <property type="protein sequence ID" value="OWL94714.1"/>
    <property type="molecule type" value="Genomic_DNA"/>
</dbReference>
<comment type="caution">
    <text evidence="2">The sequence shown here is derived from an EMBL/GenBank/DDBJ whole genome shotgun (WGS) entry which is preliminary data.</text>
</comment>
<dbReference type="RefSeq" id="WP_088249347.1">
    <property type="nucleotide sequence ID" value="NZ_NHMK01000022.1"/>
</dbReference>
<proteinExistence type="predicted"/>
<keyword evidence="1" id="KW-0812">Transmembrane</keyword>
<evidence type="ECO:0000256" key="1">
    <source>
        <dbReference type="SAM" id="Phobius"/>
    </source>
</evidence>